<evidence type="ECO:0000256" key="3">
    <source>
        <dbReference type="ARBA" id="ARBA00022679"/>
    </source>
</evidence>
<feature type="domain" description="Glycosyltransferase 2-like" evidence="4">
    <location>
        <begin position="24"/>
        <end position="88"/>
    </location>
</feature>
<accession>A0A2T4TUW0</accession>
<comment type="similarity">
    <text evidence="1">Belongs to the glycosyltransferase 2 family.</text>
</comment>
<evidence type="ECO:0000259" key="4">
    <source>
        <dbReference type="Pfam" id="PF00535"/>
    </source>
</evidence>
<keyword evidence="6" id="KW-1185">Reference proteome</keyword>
<gene>
    <name evidence="5" type="ORF">CLG94_12415</name>
</gene>
<proteinExistence type="inferred from homology"/>
<reference evidence="5 6" key="1">
    <citation type="submission" date="2017-09" db="EMBL/GenBank/DDBJ databases">
        <title>Bloom of a denitrifying methanotroph, Candidatus Methylomirabilis limnetica, in a deep stratified lake.</title>
        <authorList>
            <person name="Graf J.S."/>
            <person name="Marchant H.K."/>
            <person name="Tienken D."/>
            <person name="Hach P.F."/>
            <person name="Brand A."/>
            <person name="Schubert C.J."/>
            <person name="Kuypers M.M."/>
            <person name="Milucka J."/>
        </authorList>
    </citation>
    <scope>NUCLEOTIDE SEQUENCE [LARGE SCALE GENOMIC DNA]</scope>
    <source>
        <strain evidence="5 6">Zug</strain>
    </source>
</reference>
<dbReference type="PANTHER" id="PTHR43630:SF1">
    <property type="entry name" value="POLY-BETA-1,6-N-ACETYL-D-GLUCOSAMINE SYNTHASE"/>
    <property type="match status" value="1"/>
</dbReference>
<name>A0A2T4TUW0_9BACT</name>
<dbReference type="Proteomes" id="UP000241436">
    <property type="component" value="Unassembled WGS sequence"/>
</dbReference>
<evidence type="ECO:0000313" key="6">
    <source>
        <dbReference type="Proteomes" id="UP000241436"/>
    </source>
</evidence>
<reference evidence="6" key="2">
    <citation type="journal article" date="2018" name="Environ. Microbiol.">
        <title>Bloom of a denitrifying methanotroph, 'Candidatus Methylomirabilis limnetica', in a deep stratified lake.</title>
        <authorList>
            <person name="Graf J.S."/>
            <person name="Mayr M.J."/>
            <person name="Marchant H.K."/>
            <person name="Tienken D."/>
            <person name="Hach P.F."/>
            <person name="Brand A."/>
            <person name="Schubert C.J."/>
            <person name="Kuypers M.M."/>
            <person name="Milucka J."/>
        </authorList>
    </citation>
    <scope>NUCLEOTIDE SEQUENCE [LARGE SCALE GENOMIC DNA]</scope>
    <source>
        <strain evidence="6">Zug</strain>
    </source>
</reference>
<dbReference type="Gene3D" id="3.90.550.10">
    <property type="entry name" value="Spore Coat Polysaccharide Biosynthesis Protein SpsA, Chain A"/>
    <property type="match status" value="1"/>
</dbReference>
<sequence>MGRWFRRTSNSVGYWSLSDLPKVSIVIPCRNEGQLIGKCLDSIVANDYPKDRLEVLVVDGISEDETRMTVQSYAHDYAFIRLLNNPKKITPVALNMISLE</sequence>
<dbReference type="Pfam" id="PF00535">
    <property type="entry name" value="Glycos_transf_2"/>
    <property type="match status" value="1"/>
</dbReference>
<dbReference type="InterPro" id="IPR001173">
    <property type="entry name" value="Glyco_trans_2-like"/>
</dbReference>
<dbReference type="PANTHER" id="PTHR43630">
    <property type="entry name" value="POLY-BETA-1,6-N-ACETYL-D-GLUCOSAMINE SYNTHASE"/>
    <property type="match status" value="1"/>
</dbReference>
<dbReference type="AlphaFoldDB" id="A0A2T4TUW0"/>
<dbReference type="EMBL" id="NVQC01000038">
    <property type="protein sequence ID" value="PTL34895.1"/>
    <property type="molecule type" value="Genomic_DNA"/>
</dbReference>
<protein>
    <recommendedName>
        <fullName evidence="4">Glycosyltransferase 2-like domain-containing protein</fullName>
    </recommendedName>
</protein>
<evidence type="ECO:0000256" key="2">
    <source>
        <dbReference type="ARBA" id="ARBA00022676"/>
    </source>
</evidence>
<comment type="caution">
    <text evidence="5">The sequence shown here is derived from an EMBL/GenBank/DDBJ whole genome shotgun (WGS) entry which is preliminary data.</text>
</comment>
<evidence type="ECO:0000256" key="1">
    <source>
        <dbReference type="ARBA" id="ARBA00006739"/>
    </source>
</evidence>
<organism evidence="5 6">
    <name type="scientific">Candidatus Methylomirabilis limnetica</name>
    <dbReference type="NCBI Taxonomy" id="2033718"/>
    <lineage>
        <taxon>Bacteria</taxon>
        <taxon>Candidatus Methylomirabilota</taxon>
        <taxon>Candidatus Methylomirabilia</taxon>
        <taxon>Candidatus Methylomirabilales</taxon>
        <taxon>Candidatus Methylomirabilaceae</taxon>
        <taxon>Candidatus Methylomirabilis</taxon>
    </lineage>
</organism>
<dbReference type="SUPFAM" id="SSF53448">
    <property type="entry name" value="Nucleotide-diphospho-sugar transferases"/>
    <property type="match status" value="1"/>
</dbReference>
<keyword evidence="2" id="KW-0328">Glycosyltransferase</keyword>
<keyword evidence="3" id="KW-0808">Transferase</keyword>
<dbReference type="GO" id="GO:0016757">
    <property type="term" value="F:glycosyltransferase activity"/>
    <property type="evidence" value="ECO:0007669"/>
    <property type="project" value="UniProtKB-KW"/>
</dbReference>
<evidence type="ECO:0000313" key="5">
    <source>
        <dbReference type="EMBL" id="PTL34895.1"/>
    </source>
</evidence>
<dbReference type="InterPro" id="IPR029044">
    <property type="entry name" value="Nucleotide-diphossugar_trans"/>
</dbReference>